<evidence type="ECO:0000256" key="4">
    <source>
        <dbReference type="ARBA" id="ARBA00022490"/>
    </source>
</evidence>
<dbReference type="InterPro" id="IPR035706">
    <property type="entry name" value="AAA_9"/>
</dbReference>
<feature type="region of interest" description="Disordered" evidence="17">
    <location>
        <begin position="1"/>
        <end position="24"/>
    </location>
</feature>
<keyword evidence="11 16" id="KW-0175">Coiled coil</keyword>
<evidence type="ECO:0000256" key="1">
    <source>
        <dbReference type="ARBA" id="ARBA00004230"/>
    </source>
</evidence>
<dbReference type="GO" id="GO:0005524">
    <property type="term" value="F:ATP binding"/>
    <property type="evidence" value="ECO:0007669"/>
    <property type="project" value="UniProtKB-KW"/>
</dbReference>
<gene>
    <name evidence="19" type="ORF">AB1Y20_011111</name>
</gene>
<dbReference type="FunFam" id="1.20.920.20:FF:000001">
    <property type="entry name" value="dynein heavy chain 2, axonemal"/>
    <property type="match status" value="1"/>
</dbReference>
<keyword evidence="10" id="KW-0243">Dynein</keyword>
<feature type="compositionally biased region" description="Acidic residues" evidence="17">
    <location>
        <begin position="7"/>
        <end position="22"/>
    </location>
</feature>
<dbReference type="InterPro" id="IPR024743">
    <property type="entry name" value="Dynein_HC_stalk"/>
</dbReference>
<keyword evidence="4" id="KW-0963">Cytoplasm</keyword>
<dbReference type="Gene3D" id="3.20.180.20">
    <property type="entry name" value="Dynein heavy chain, N-terminal domain 2"/>
    <property type="match status" value="1"/>
</dbReference>
<dbReference type="InterPro" id="IPR056759">
    <property type="entry name" value="DYH2-5-8_CC"/>
</dbReference>
<keyword evidence="12" id="KW-0969">Cilium</keyword>
<dbReference type="Gene3D" id="1.20.58.1120">
    <property type="match status" value="1"/>
</dbReference>
<proteinExistence type="inferred from homology"/>
<dbReference type="Gene3D" id="6.10.140.1060">
    <property type="match status" value="1"/>
</dbReference>
<keyword evidence="20" id="KW-1185">Reference proteome</keyword>
<keyword evidence="7" id="KW-0547">Nucleotide-binding</keyword>
<dbReference type="Pfam" id="PF12780">
    <property type="entry name" value="AAA_8"/>
    <property type="match status" value="1"/>
</dbReference>
<feature type="domain" description="AAA+ ATPase" evidence="18">
    <location>
        <begin position="1860"/>
        <end position="2006"/>
    </location>
</feature>
<dbReference type="GO" id="GO:0007018">
    <property type="term" value="P:microtubule-based movement"/>
    <property type="evidence" value="ECO:0007669"/>
    <property type="project" value="InterPro"/>
</dbReference>
<dbReference type="FunFam" id="1.20.920.30:FF:000005">
    <property type="entry name" value="Dynein, axonemal, heavy chain 2"/>
    <property type="match status" value="1"/>
</dbReference>
<reference evidence="19 20" key="1">
    <citation type="journal article" date="2024" name="Science">
        <title>Giant polyketide synthase enzymes in the biosynthesis of giant marine polyether toxins.</title>
        <authorList>
            <person name="Fallon T.R."/>
            <person name="Shende V.V."/>
            <person name="Wierzbicki I.H."/>
            <person name="Pendleton A.L."/>
            <person name="Watervoot N.F."/>
            <person name="Auber R.P."/>
            <person name="Gonzalez D.J."/>
            <person name="Wisecaver J.H."/>
            <person name="Moore B.S."/>
        </authorList>
    </citation>
    <scope>NUCLEOTIDE SEQUENCE [LARGE SCALE GENOMIC DNA]</scope>
    <source>
        <strain evidence="19 20">12B1</strain>
    </source>
</reference>
<dbReference type="Gene3D" id="1.10.8.1220">
    <property type="match status" value="1"/>
</dbReference>
<keyword evidence="15" id="KW-0966">Cell projection</keyword>
<dbReference type="Pfam" id="PF08385">
    <property type="entry name" value="DHC_N1"/>
    <property type="match status" value="1"/>
</dbReference>
<keyword evidence="5" id="KW-0493">Microtubule</keyword>
<dbReference type="InterPro" id="IPR042228">
    <property type="entry name" value="Dynein_linker_3"/>
</dbReference>
<dbReference type="InterPro" id="IPR024317">
    <property type="entry name" value="Dynein_heavy_chain_D4_dom"/>
</dbReference>
<dbReference type="Pfam" id="PF12781">
    <property type="entry name" value="AAA_9"/>
    <property type="match status" value="1"/>
</dbReference>
<keyword evidence="8" id="KW-0067">ATP-binding</keyword>
<dbReference type="FunFam" id="3.20.180.20:FF:000003">
    <property type="entry name" value="Dynein heavy chain 12, axonemal"/>
    <property type="match status" value="1"/>
</dbReference>
<dbReference type="Gene3D" id="3.40.50.300">
    <property type="entry name" value="P-loop containing nucleotide triphosphate hydrolases"/>
    <property type="match status" value="4"/>
</dbReference>
<dbReference type="InterPro" id="IPR035699">
    <property type="entry name" value="AAA_6"/>
</dbReference>
<evidence type="ECO:0000256" key="12">
    <source>
        <dbReference type="ARBA" id="ARBA00023069"/>
    </source>
</evidence>
<dbReference type="InterPro" id="IPR013594">
    <property type="entry name" value="Dynein_heavy_tail"/>
</dbReference>
<dbReference type="InterPro" id="IPR043157">
    <property type="entry name" value="Dynein_AAA1S"/>
</dbReference>
<keyword evidence="13" id="KW-0505">Motor protein</keyword>
<name>A0AB34IND3_PRYPA</name>
<evidence type="ECO:0000256" key="7">
    <source>
        <dbReference type="ARBA" id="ARBA00022741"/>
    </source>
</evidence>
<dbReference type="GO" id="GO:0030286">
    <property type="term" value="C:dynein complex"/>
    <property type="evidence" value="ECO:0007669"/>
    <property type="project" value="UniProtKB-KW"/>
</dbReference>
<evidence type="ECO:0000256" key="16">
    <source>
        <dbReference type="SAM" id="Coils"/>
    </source>
</evidence>
<dbReference type="EMBL" id="JBGBPQ010000022">
    <property type="protein sequence ID" value="KAL1503043.1"/>
    <property type="molecule type" value="Genomic_DNA"/>
</dbReference>
<dbReference type="Pfam" id="PF12774">
    <property type="entry name" value="AAA_6"/>
    <property type="match status" value="1"/>
</dbReference>
<dbReference type="InterPro" id="IPR042222">
    <property type="entry name" value="Dynein_2_N"/>
</dbReference>
<accession>A0AB34IND3</accession>
<dbReference type="Gene3D" id="1.10.8.710">
    <property type="match status" value="1"/>
</dbReference>
<dbReference type="InterPro" id="IPR027417">
    <property type="entry name" value="P-loop_NTPase"/>
</dbReference>
<dbReference type="FunFam" id="1.20.58.1120:FF:000001">
    <property type="entry name" value="dynein heavy chain 2, axonemal"/>
    <property type="match status" value="1"/>
</dbReference>
<evidence type="ECO:0000256" key="15">
    <source>
        <dbReference type="ARBA" id="ARBA00023273"/>
    </source>
</evidence>
<dbReference type="GO" id="GO:0005874">
    <property type="term" value="C:microtubule"/>
    <property type="evidence" value="ECO:0007669"/>
    <property type="project" value="UniProtKB-KW"/>
</dbReference>
<feature type="domain" description="AAA+ ATPase" evidence="18">
    <location>
        <begin position="2474"/>
        <end position="2631"/>
    </location>
</feature>
<dbReference type="Pfam" id="PF17852">
    <property type="entry name" value="Dynein_AAA_lid"/>
    <property type="match status" value="1"/>
</dbReference>
<evidence type="ECO:0000256" key="10">
    <source>
        <dbReference type="ARBA" id="ARBA00023017"/>
    </source>
</evidence>
<evidence type="ECO:0000313" key="19">
    <source>
        <dbReference type="EMBL" id="KAL1503043.1"/>
    </source>
</evidence>
<dbReference type="Pfam" id="PF22597">
    <property type="entry name" value="DYN_lid"/>
    <property type="match status" value="1"/>
</dbReference>
<dbReference type="InterPro" id="IPR026983">
    <property type="entry name" value="DHC"/>
</dbReference>
<comment type="subcellular location">
    <subcellularLocation>
        <location evidence="1">Cell projection</location>
        <location evidence="1">Cilium</location>
        <location evidence="1">Flagellum</location>
    </subcellularLocation>
    <subcellularLocation>
        <location evidence="2">Cytoplasm</location>
        <location evidence="2">Cytoskeleton</location>
        <location evidence="2">Cilium axoneme</location>
    </subcellularLocation>
</comment>
<dbReference type="Pfam" id="PF25007">
    <property type="entry name" value="DYH2-5-8_CC"/>
    <property type="match status" value="1"/>
</dbReference>
<evidence type="ECO:0000256" key="9">
    <source>
        <dbReference type="ARBA" id="ARBA00022846"/>
    </source>
</evidence>
<dbReference type="Pfam" id="PF08393">
    <property type="entry name" value="DHC_N2"/>
    <property type="match status" value="1"/>
</dbReference>
<sequence>MGSGADGGEDAAEATLPEDETELVTPPVRAAEAETIAWIKSTIKLPGLEEDMYTAEHDEVISQFVVSDTIRRLLAYMHPTLGLVFSFDLPQEHAPEIAYLLKPAGVVLTAENMKKTVQRGRVRGSPVGSLLRIMSGVYVPFCLNDQSWPDTIKKDFAGQMHKFMASLTETAWDQRGTTTLYIPMETITSVEEASKQKDLVQRLESTLIHWTRQIKEVVNRQDDGEDAEDAGPLAEVQFWSSRAIDLSGIHNQLDRDGVKQIVAVLEQAKSSYLQPFLKLSNFIMEETTKSVNNLKFLRNLQASRMPNSSKDPCVKLANATPSEIPAILPSILNVIRLIWRYSMFYNTADRLTGLLRKVSTEIINRCRAAIQLKEILDGDVQLSMVALQQSIEAGEAWKELYRRTVASVKREREATGRDWELDNSSIFAQIDAFVQRCKDLQEVCEGQTQFARRSAGGVTADLPDFGGARGAEVASSLLSIQANFEKHVSQLRALSYDILDVKATMWHDDYNTFKNSMKDLEVMFQNVINNAFDGAATTAAGVELLDAFSSLAKREAIKRCVEKKSSEVFASFTQELSYVKKQFDKQKSSPPVIHRDHPRFAGAAIWAKSWYLRIQRQWQLLEHAQDFLPATGEHEQAHNAYQVLEASLDEYIRKMYSEWIATIESGMGRFLDNFLMVRSQQPLQGASGRERYGYLEQNFDRTLLQLFSEVHFWEKLRFEIPYVAMDIATHRERYRCLRENVMLVVRDYNSILTDLSPQERRLFTERLHYLDRKIVPGLTKLTWASKGSTDVFLKEVRRHCQDMSKLVSNFHYSKQLLGKSCRQVASTLLISLKKKQVYEQEQFETEQRAHQEKVRSKLQHIHNEMRTLMQTTHDTFRNDVDEVQREWNLFVEQIDKTVEESLRQTVKKSLQDLSRSINGDAKTEVQPLFKIQVVLQMDKVEFKPSITELTQTVNSVSKDAIATTSSMPRLIEALADKDDAKEPAASDRPSFYVQISNDEDILKVLVQVMSGMRDRLLELKDYLTRWEKYKHIWNVDKDAFMRRYAKTNRPLTAFETDIQRYKEALSVIQGEDGITNIGFIRIDCQPLKQSLTQHCNTWQNKFTQLLNSNAVTELSSMYNHMASTSETFTRKPLNLDQLAEHIKLLESEQASFEKTEARFEPLETQYRLLEKFEVAVKESELNKLAGLRGEWANYRRMLGEVAVRLQKAKADFKDDLLQSLTDFNAQVAAVRTDFLRNAPFDSEFSSGKAKEVIKEYKSQVAAVRSRESDMRAGLDIFSIDPPANKETGQTEKDIAMLEQVWSMLDEWNISMDSWKYGKFRDMDVSTIEEAAGKYSKRIVRLSKEVKHWKVLDTLKERVDSIKKLMPLIMDLRNPAMRDRHWRQLMDEVGKSFDPHSDTFTLEMVLDLGLEHHQDTISALSAAAGKELAIEEAIQKIQNLWDSLPLDLTEYKGDYVKLRSVDDLYSALEDNAVGISTMKASRFAASFLSELDRWEKSLSNISETVEMMMGVQRKWMYLESCIVDALLFVFSEQLPAESAMFDEVNHLWTTTTTEMRDARTAYRACAIPGVLDRLITMDDKLDKIQKSLDEYLETKRQAFPRFYFLSNDDLLEILGQARDPMAVQPHVRKCFEAVKTLEMKEGAGRKNMEAVGLNSPEKEYVPLANNVICQGAVEAWLLAVESAMISTMTQLLFRCYSDMKKSKREKWIRDWAGQASLTSGQIAWTVECTKALHGMSEGQKNAMRQAKKKQVNTLSKLCDMVRVSNLTKLDRKKTVSIVTVEVHARDVIDRMVKAQCSSINDFEWLLQLRFYWEEGGSQRCIIKQTNTQHLYGYEYLGNPGRLIVTPLTDRCYTTLTTALHLHRGGLPQGPAGTGKTETVKDLSKNLAKQCIVFNCSDGLDYKSLGRMFSGLAQTGAWSCFDEFNRIEVEVLSVVAQQILSILTAVTQQKKRFYFEGKEIKLDPTCGIFVTMNPGYAGRSELPENLKALLRPMSMMKPDVSLIIEIMLFSEGFQTSKVLSKKMTTLYYLMEQQLSKQDHYDFGLRSVKSVLNSAGALKRVAGEDPEDIILLRAIRDMNAPKFVSQDMPLFNSLMSDLFPGVEPPVDLDTKLQGAIEEELELAGLQKVPAIVRKCIQTYDSKRTRHGNMLVGDSLAGKTTTWATLTKAMARLKKEGVEGYEAVRTCIINPKAVPSANLYGEYDLQTFEWTDGVLAKVMREICADEKSDEKWILLDGPVDTLWIESMNTVLDDNKLLTLINGERIAMPPQVSLLFEVEDLSVASPATVSRAGMVYVDSSDMGWRPYVESWLSRVHDAQEREHLRTLVDRCIPKLLSIKASRCSEPVPVAELACVRSLCDMYTAMATAANGVSPSESDFYLRMIELYFLFATVWTVGATVTDESRKEIDAAMRELDANIPHKDSVYEYWIDPKKKTWAHWDEKLSTTFRIAPETPFFKILVPTVDTTRYSFLMATMVRAEKHVLITGDVGVGKTSIVSACLASLDDGFNSATINFSAQTSSVRVSDSIESRVEKRTKDTFAPPGGKKLIVFIDDFNMPEKEIFGAQPPLEILRQWMQYGFWYDLKKQTQRFIKDTQLVSAMGHPGGGRTKISSRVLHWFHVLNMTFPDRTQLTRIFGTFIHSHLAVFDDEIKSTGDIMTSATIEVYNKLSSALLPTPDKPHYTFNMRDISRVFQGVLQSHKHYFDTRDSMIRLWVHETCRVFSDRLTNKTDKNFCQGVINENLANAFQTSFKHLYKDGTIHPFGDFMSDPPEGKPKAYEELTDPKALKRFIEEKLDEYNMEGGVQTMDLVMFSDAIGYVCRIKRIISMPRGNGMLVGVGGSGRQSLTRLAAYIGEFKLFTIEVVRGYKSDLFRDDLKKLYDLTGAQQTPTVFLFNDTQVIESSFLEDINGMLTSGEVANLYQTEELTAIRESVRADVRAAGLPELNDTLWSFFVERVRRNLRVVLCMSPIGSSFRNYVRMFPALFSCTTINWFSEWPPDALKEVALRFLDEVQIAPELMQGISSVFASTQTTVLKESASMLARLGRPNYVTPTNYLELVKGYCKLLTEKRSAVGDQAFKLKNGLQKLSDTAHQVAEMSIELEQKKKVVARAQTECEEMLVVIVQEKRVVDEQQKQVNLESEKIAKDEVETRRIAEDAQADLDKAMPALETAQKALELLNKKDMAEVKMYQKPPKAVEKTIEAVMVLRKSEPTWAEGKKQLGDPNFLVQLVNFDKDQLNDAILNKVSKWTKDPEFEPEVVGAVSKAAKSLCMWVRAMEVYGRIAKEVAPKRAKLQAAMKALTQKQDQLAQAQAKVKDISDKVLALRERYSANVDNKDTLKKESEALEVKLDRAKSLWLKSVKTLQIPCSPEFDFCLFLANNEDVRDWNIQGLPADSFSTENGVLVTRGTRWPLMVDPQEQANKWVKNMEKENGLKLITLKQTDYLRTLENAIQFGQPVLLQEVLEELDPSLEPIMSRAVVKVGNRNVIKIGDKEIDYNPEFRFYLTSKLANPHLTPEISTKATIVNFCVKQQGLEDQLLRTVVRKERPELELQENDLVVAVAAGKRKLVELEDTILLMLSTASGSLLDDEELVLTLHKSKTTSSEVTSQLVISEQTEKKIDAAREGYRPCAYRASILYFLLADLARVDPMYQFSLDAYVALFNQSLEKSARSDDLQDRYPSCLRLFV</sequence>
<evidence type="ECO:0000256" key="14">
    <source>
        <dbReference type="ARBA" id="ARBA00023212"/>
    </source>
</evidence>
<dbReference type="Gene3D" id="1.10.287.2620">
    <property type="match status" value="1"/>
</dbReference>
<dbReference type="Pfam" id="PF12777">
    <property type="entry name" value="MT"/>
    <property type="match status" value="1"/>
</dbReference>
<dbReference type="PANTHER" id="PTHR45703:SF32">
    <property type="entry name" value="DYNEINS HEAVY CHAIN"/>
    <property type="match status" value="1"/>
</dbReference>
<dbReference type="Proteomes" id="UP001515480">
    <property type="component" value="Unassembled WGS sequence"/>
</dbReference>
<dbReference type="InterPro" id="IPR003593">
    <property type="entry name" value="AAA+_ATPase"/>
</dbReference>
<keyword evidence="9" id="KW-0282">Flagellum</keyword>
<protein>
    <recommendedName>
        <fullName evidence="18">AAA+ ATPase domain-containing protein</fullName>
    </recommendedName>
</protein>
<comment type="caution">
    <text evidence="19">The sequence shown here is derived from an EMBL/GenBank/DDBJ whole genome shotgun (WGS) entry which is preliminary data.</text>
</comment>
<dbReference type="Gene3D" id="1.10.472.130">
    <property type="match status" value="1"/>
</dbReference>
<dbReference type="Gene3D" id="1.20.140.100">
    <property type="entry name" value="Dynein heavy chain, N-terminal domain 2"/>
    <property type="match status" value="1"/>
</dbReference>
<feature type="coiled-coil region" evidence="16">
    <location>
        <begin position="3285"/>
        <end position="3350"/>
    </location>
</feature>
<dbReference type="InterPro" id="IPR054354">
    <property type="entry name" value="DYNC2H1-like_lid"/>
</dbReference>
<dbReference type="GO" id="GO:0051959">
    <property type="term" value="F:dynein light intermediate chain binding"/>
    <property type="evidence" value="ECO:0007669"/>
    <property type="project" value="InterPro"/>
</dbReference>
<dbReference type="FunFam" id="1.20.140.100:FF:000001">
    <property type="entry name" value="dynein heavy chain 17, axonemal"/>
    <property type="match status" value="1"/>
</dbReference>
<organism evidence="19 20">
    <name type="scientific">Prymnesium parvum</name>
    <name type="common">Toxic golden alga</name>
    <dbReference type="NCBI Taxonomy" id="97485"/>
    <lineage>
        <taxon>Eukaryota</taxon>
        <taxon>Haptista</taxon>
        <taxon>Haptophyta</taxon>
        <taxon>Prymnesiophyceae</taxon>
        <taxon>Prymnesiales</taxon>
        <taxon>Prymnesiaceae</taxon>
        <taxon>Prymnesium</taxon>
    </lineage>
</organism>
<evidence type="ECO:0000256" key="13">
    <source>
        <dbReference type="ARBA" id="ARBA00023175"/>
    </source>
</evidence>
<dbReference type="GO" id="GO:0031514">
    <property type="term" value="C:motile cilium"/>
    <property type="evidence" value="ECO:0007669"/>
    <property type="project" value="UniProtKB-SubCell"/>
</dbReference>
<dbReference type="SUPFAM" id="SSF52540">
    <property type="entry name" value="P-loop containing nucleoside triphosphate hydrolases"/>
    <property type="match status" value="4"/>
</dbReference>
<keyword evidence="14" id="KW-0206">Cytoskeleton</keyword>
<evidence type="ECO:0000256" key="8">
    <source>
        <dbReference type="ARBA" id="ARBA00022840"/>
    </source>
</evidence>
<dbReference type="FunFam" id="3.40.50.300:FF:000049">
    <property type="entry name" value="Dynein, axonemal, heavy chain 5"/>
    <property type="match status" value="1"/>
</dbReference>
<keyword evidence="6" id="KW-0677">Repeat</keyword>
<dbReference type="SMART" id="SM00382">
    <property type="entry name" value="AAA"/>
    <property type="match status" value="2"/>
</dbReference>
<evidence type="ECO:0000256" key="17">
    <source>
        <dbReference type="SAM" id="MobiDB-lite"/>
    </source>
</evidence>
<evidence type="ECO:0000256" key="6">
    <source>
        <dbReference type="ARBA" id="ARBA00022737"/>
    </source>
</evidence>
<dbReference type="PANTHER" id="PTHR45703">
    <property type="entry name" value="DYNEIN HEAVY CHAIN"/>
    <property type="match status" value="1"/>
</dbReference>
<evidence type="ECO:0000256" key="2">
    <source>
        <dbReference type="ARBA" id="ARBA00004430"/>
    </source>
</evidence>
<dbReference type="FunFam" id="3.40.50.300:FF:002141">
    <property type="entry name" value="Dynein heavy chain"/>
    <property type="match status" value="1"/>
</dbReference>
<evidence type="ECO:0000256" key="3">
    <source>
        <dbReference type="ARBA" id="ARBA00008887"/>
    </source>
</evidence>
<dbReference type="GO" id="GO:0005930">
    <property type="term" value="C:axoneme"/>
    <property type="evidence" value="ECO:0007669"/>
    <property type="project" value="UniProtKB-SubCell"/>
</dbReference>
<dbReference type="InterPro" id="IPR013602">
    <property type="entry name" value="Dynein_heavy_linker"/>
</dbReference>
<evidence type="ECO:0000259" key="18">
    <source>
        <dbReference type="SMART" id="SM00382"/>
    </source>
</evidence>
<dbReference type="InterPro" id="IPR041466">
    <property type="entry name" value="Dynein_AAA5_ext"/>
</dbReference>
<evidence type="ECO:0000256" key="5">
    <source>
        <dbReference type="ARBA" id="ARBA00022701"/>
    </source>
</evidence>
<dbReference type="FunFam" id="3.40.50.300:FF:000044">
    <property type="entry name" value="Dynein heavy chain 5, axonemal"/>
    <property type="match status" value="1"/>
</dbReference>
<evidence type="ECO:0000313" key="20">
    <source>
        <dbReference type="Proteomes" id="UP001515480"/>
    </source>
</evidence>
<comment type="similarity">
    <text evidence="3">Belongs to the dynein heavy chain family.</text>
</comment>
<dbReference type="FunFam" id="1.10.287.2620:FF:000002">
    <property type="entry name" value="Dynein heavy chain 2, axonemal"/>
    <property type="match status" value="1"/>
</dbReference>
<dbReference type="FunFam" id="1.10.8.710:FF:000001">
    <property type="entry name" value="Dynein axonemal heavy chain 2"/>
    <property type="match status" value="1"/>
</dbReference>
<dbReference type="Gene3D" id="1.20.920.30">
    <property type="match status" value="1"/>
</dbReference>
<evidence type="ECO:0000256" key="11">
    <source>
        <dbReference type="ARBA" id="ARBA00023054"/>
    </source>
</evidence>
<dbReference type="Gene3D" id="1.20.920.20">
    <property type="match status" value="1"/>
</dbReference>
<dbReference type="Pfam" id="PF12775">
    <property type="entry name" value="AAA_7"/>
    <property type="match status" value="1"/>
</dbReference>
<dbReference type="GO" id="GO:0045505">
    <property type="term" value="F:dynein intermediate chain binding"/>
    <property type="evidence" value="ECO:0007669"/>
    <property type="project" value="InterPro"/>
</dbReference>